<evidence type="ECO:0000256" key="1">
    <source>
        <dbReference type="ARBA" id="ARBA00022737"/>
    </source>
</evidence>
<evidence type="ECO:0000256" key="2">
    <source>
        <dbReference type="ARBA" id="ARBA00022803"/>
    </source>
</evidence>
<dbReference type="InterPro" id="IPR019734">
    <property type="entry name" value="TPR_rpt"/>
</dbReference>
<keyword evidence="1" id="KW-0677">Repeat</keyword>
<keyword evidence="2 3" id="KW-0802">TPR repeat</keyword>
<feature type="repeat" description="TPR" evidence="3">
    <location>
        <begin position="168"/>
        <end position="201"/>
    </location>
</feature>
<dbReference type="InterPro" id="IPR011990">
    <property type="entry name" value="TPR-like_helical_dom_sf"/>
</dbReference>
<evidence type="ECO:0000256" key="5">
    <source>
        <dbReference type="SAM" id="SignalP"/>
    </source>
</evidence>
<dbReference type="Proteomes" id="UP001464387">
    <property type="component" value="Unassembled WGS sequence"/>
</dbReference>
<keyword evidence="8" id="KW-1185">Reference proteome</keyword>
<feature type="chain" id="PRO_5046435907" evidence="5">
    <location>
        <begin position="24"/>
        <end position="580"/>
    </location>
</feature>
<evidence type="ECO:0000313" key="8">
    <source>
        <dbReference type="Proteomes" id="UP001464387"/>
    </source>
</evidence>
<comment type="caution">
    <text evidence="7">The sequence shown here is derived from an EMBL/GenBank/DDBJ whole genome shotgun (WGS) entry which is preliminary data.</text>
</comment>
<dbReference type="SMART" id="SM00028">
    <property type="entry name" value="TPR"/>
    <property type="match status" value="7"/>
</dbReference>
<feature type="repeat" description="TPR" evidence="3">
    <location>
        <begin position="63"/>
        <end position="96"/>
    </location>
</feature>
<organism evidence="7 8">
    <name type="scientific">Mesorhizobium opportunistum</name>
    <dbReference type="NCBI Taxonomy" id="593909"/>
    <lineage>
        <taxon>Bacteria</taxon>
        <taxon>Pseudomonadati</taxon>
        <taxon>Pseudomonadota</taxon>
        <taxon>Alphaproteobacteria</taxon>
        <taxon>Hyphomicrobiales</taxon>
        <taxon>Phyllobacteriaceae</taxon>
        <taxon>Mesorhizobium</taxon>
    </lineage>
</organism>
<dbReference type="Pfam" id="PF19413">
    <property type="entry name" value="YaiO"/>
    <property type="match status" value="1"/>
</dbReference>
<dbReference type="Gene3D" id="1.25.40.10">
    <property type="entry name" value="Tetratricopeptide repeat domain"/>
    <property type="match status" value="2"/>
</dbReference>
<feature type="repeat" description="TPR" evidence="3">
    <location>
        <begin position="270"/>
        <end position="303"/>
    </location>
</feature>
<dbReference type="PROSITE" id="PS50005">
    <property type="entry name" value="TPR"/>
    <property type="match status" value="6"/>
</dbReference>
<dbReference type="Pfam" id="PF13432">
    <property type="entry name" value="TPR_16"/>
    <property type="match status" value="1"/>
</dbReference>
<sequence length="580" mass="62541">MRRGRCAALAACLILAIAAPQGAAQAQAVDELYASGVRARQAQHFDEAADLLRRSLALKPDNADALVQLGFAELGRYNLPAAREAFSKALSLAPTYRDASFGMAEVEFRSGNLDAALPLAEEVSRAEPGNADASTLVANMRKAQRAGSNKAKPATARKKPRPPRPDPVAGLMEEGRRSRAAGQLPEAEKAYRRALRLAPKNTDILVAIGFVAGSQQKFDEAGQFFDQALAIRPRLLDARLGKVRLAIWQGDVPRARTMIDDVLGTAPDNVEAIALDARISLLEQDYTRAEQSFQRVLAVDPHNAEALVGIGDLRRARGDDGAAREAYRQALAIEPGSADIAQRLAAPPPRKWRLDLGREVSDLTDGLGDWTDSSAGLAYRLSPRTMISGRTRLATRFGHTDVQIEGRIDQAFSPAFSAYALAAATSDADFLARYSIGAGASWQAVAPAKAFGPLSLNIDARYDNFVNADVTTISPWVQAYVLDGRLGLSARWVHAQDDIGTRADGYVLRADLAVTPHFNVFGGYADAPEISDGTLVPTRTVFGGISWDVSDPLTLRASIAHEERPAFDRDMFDLGLTARF</sequence>
<dbReference type="NCBIfam" id="TIGR04390">
    <property type="entry name" value="OMP_YaiO_dom"/>
    <property type="match status" value="1"/>
</dbReference>
<feature type="repeat" description="TPR" evidence="3">
    <location>
        <begin position="202"/>
        <end position="235"/>
    </location>
</feature>
<dbReference type="SUPFAM" id="SSF56935">
    <property type="entry name" value="Porins"/>
    <property type="match status" value="1"/>
</dbReference>
<dbReference type="PANTHER" id="PTHR45586:SF1">
    <property type="entry name" value="LIPOPOLYSACCHARIDE ASSEMBLY PROTEIN B"/>
    <property type="match status" value="1"/>
</dbReference>
<reference evidence="7 8" key="1">
    <citation type="journal article" date="2024" name="Proc. Natl. Acad. Sci. U.S.A.">
        <title>The evolutionary genomics of adaptation to stress in wild rhizobium bacteria.</title>
        <authorList>
            <person name="Kehlet-Delgado H."/>
            <person name="Montoya A.P."/>
            <person name="Jensen K.T."/>
            <person name="Wendlandt C.E."/>
            <person name="Dexheimer C."/>
            <person name="Roberts M."/>
            <person name="Torres Martinez L."/>
            <person name="Friesen M.L."/>
            <person name="Griffitts J.S."/>
            <person name="Porter S.S."/>
        </authorList>
    </citation>
    <scope>NUCLEOTIDE SEQUENCE [LARGE SCALE GENOMIC DNA]</scope>
    <source>
        <strain evidence="7 8">M0729</strain>
    </source>
</reference>
<feature type="repeat" description="TPR" evidence="3">
    <location>
        <begin position="304"/>
        <end position="337"/>
    </location>
</feature>
<gene>
    <name evidence="7" type="ORF">NKI33_06140</name>
</gene>
<dbReference type="PANTHER" id="PTHR45586">
    <property type="entry name" value="TPR REPEAT-CONTAINING PROTEIN PA4667"/>
    <property type="match status" value="1"/>
</dbReference>
<feature type="signal peptide" evidence="5">
    <location>
        <begin position="1"/>
        <end position="23"/>
    </location>
</feature>
<dbReference type="RefSeq" id="WP_287273356.1">
    <property type="nucleotide sequence ID" value="NZ_JAMYMY010000005.1"/>
</dbReference>
<feature type="repeat" description="TPR" evidence="3">
    <location>
        <begin position="29"/>
        <end position="62"/>
    </location>
</feature>
<feature type="region of interest" description="Disordered" evidence="4">
    <location>
        <begin position="141"/>
        <end position="185"/>
    </location>
</feature>
<proteinExistence type="predicted"/>
<dbReference type="SUPFAM" id="SSF48452">
    <property type="entry name" value="TPR-like"/>
    <property type="match status" value="1"/>
</dbReference>
<dbReference type="Pfam" id="PF14559">
    <property type="entry name" value="TPR_19"/>
    <property type="match status" value="2"/>
</dbReference>
<feature type="domain" description="YaiO beta-barrel" evidence="6">
    <location>
        <begin position="353"/>
        <end position="440"/>
    </location>
</feature>
<dbReference type="InterPro" id="IPR051012">
    <property type="entry name" value="CellSynth/LPSAsmb/PSIAsmb"/>
</dbReference>
<evidence type="ECO:0000256" key="3">
    <source>
        <dbReference type="PROSITE-ProRule" id="PRU00339"/>
    </source>
</evidence>
<protein>
    <submittedName>
        <fullName evidence="7">YaiO family outer membrane beta-barrel protein</fullName>
    </submittedName>
</protein>
<accession>A0ABV1YBK7</accession>
<evidence type="ECO:0000256" key="4">
    <source>
        <dbReference type="SAM" id="MobiDB-lite"/>
    </source>
</evidence>
<evidence type="ECO:0000313" key="7">
    <source>
        <dbReference type="EMBL" id="MER8932543.1"/>
    </source>
</evidence>
<dbReference type="InterPro" id="IPR030887">
    <property type="entry name" value="Beta-barrel_YaiO"/>
</dbReference>
<name>A0ABV1YBK7_9HYPH</name>
<keyword evidence="5" id="KW-0732">Signal</keyword>
<dbReference type="EMBL" id="JAMYPJ010000006">
    <property type="protein sequence ID" value="MER8932543.1"/>
    <property type="molecule type" value="Genomic_DNA"/>
</dbReference>
<evidence type="ECO:0000259" key="6">
    <source>
        <dbReference type="Pfam" id="PF19413"/>
    </source>
</evidence>